<dbReference type="PANTHER" id="PTHR45913">
    <property type="entry name" value="EPM2A-INTERACTING PROTEIN 1"/>
    <property type="match status" value="1"/>
</dbReference>
<protein>
    <submittedName>
        <fullName evidence="1">Uncharacterized protein</fullName>
    </submittedName>
</protein>
<reference evidence="1" key="2">
    <citation type="submission" date="2025-09" db="UniProtKB">
        <authorList>
            <consortium name="Ensembl"/>
        </authorList>
    </citation>
    <scope>IDENTIFICATION</scope>
</reference>
<name>A0A3B3WXI1_9TELE</name>
<reference evidence="1" key="1">
    <citation type="submission" date="2025-08" db="UniProtKB">
        <authorList>
            <consortium name="Ensembl"/>
        </authorList>
    </citation>
    <scope>IDENTIFICATION</scope>
</reference>
<dbReference type="STRING" id="48701.ENSPMEP00000007496"/>
<dbReference type="Proteomes" id="UP000261480">
    <property type="component" value="Unplaced"/>
</dbReference>
<dbReference type="AlphaFoldDB" id="A0A3B3WXI1"/>
<sequence>SDKNILTQISEENRTFNAKWADSFAFPADENSSNVSRHFLHKHAVFAQNYPDGDERKKLFQKWMKSAKSYCCSGSSQAGEAVHRWRISKSPSLRFHNIYSWTLKTRVKLCRKAGRFQLWPVMNEDKGDTEPAALFCQLVEPSEEVSVYGAPSDRRNRGLVALLQKSLGRKLLTSHCILHQQALCAPAFPLDVMNVVIQIVDKIMLESTYSDLLLNNQVQWLCRGEELKCFAVSLEEVETFWAVKFPELEQPEWLEKLHVLYEPPEHLNTLQGEGHSACMSEEVWAFERRLTRIYRKFKEAHMMNLEYLHSAVITKQTSFGKRFSSERKIHIILLPSVPDPSLSNMTAFPVQRLTANLEDVSRQEAVLTQDHRWCDVENLLKLDKPVKKDALGVQWIFGSICVINGRLPSCVKMKVTNIPNMQTLWLKTENHQPQDGPQQNRLQTLPS</sequence>
<evidence type="ECO:0000313" key="1">
    <source>
        <dbReference type="Ensembl" id="ENSPMEP00000007496.1"/>
    </source>
</evidence>
<dbReference type="PANTHER" id="PTHR45913:SF10">
    <property type="entry name" value="DUF4371 DOMAIN-CONTAINING PROTEIN"/>
    <property type="match status" value="1"/>
</dbReference>
<evidence type="ECO:0000313" key="2">
    <source>
        <dbReference type="Proteomes" id="UP000261480"/>
    </source>
</evidence>
<proteinExistence type="predicted"/>
<keyword evidence="2" id="KW-1185">Reference proteome</keyword>
<organism evidence="1 2">
    <name type="scientific">Poecilia mexicana</name>
    <dbReference type="NCBI Taxonomy" id="48701"/>
    <lineage>
        <taxon>Eukaryota</taxon>
        <taxon>Metazoa</taxon>
        <taxon>Chordata</taxon>
        <taxon>Craniata</taxon>
        <taxon>Vertebrata</taxon>
        <taxon>Euteleostomi</taxon>
        <taxon>Actinopterygii</taxon>
        <taxon>Neopterygii</taxon>
        <taxon>Teleostei</taxon>
        <taxon>Neoteleostei</taxon>
        <taxon>Acanthomorphata</taxon>
        <taxon>Ovalentaria</taxon>
        <taxon>Atherinomorphae</taxon>
        <taxon>Cyprinodontiformes</taxon>
        <taxon>Poeciliidae</taxon>
        <taxon>Poeciliinae</taxon>
        <taxon>Poecilia</taxon>
    </lineage>
</organism>
<accession>A0A3B3WXI1</accession>
<dbReference type="Ensembl" id="ENSPMET00000004024.1">
    <property type="protein sequence ID" value="ENSPMEP00000007496.1"/>
    <property type="gene ID" value="ENSPMEG00000009281.1"/>
</dbReference>